<gene>
    <name evidence="1" type="ORF">H5410_048689</name>
</gene>
<sequence length="77" mass="9399">RRIQNLKFKVLGSDERDLLEYGPHECFLILKFFKVCRKQPLYLHKVEARLRTHYPRLTPLVRKKIYLNLIELLKVLH</sequence>
<evidence type="ECO:0000313" key="1">
    <source>
        <dbReference type="EMBL" id="KAG5588255.1"/>
    </source>
</evidence>
<reference evidence="1 2" key="1">
    <citation type="submission" date="2020-09" db="EMBL/GenBank/DDBJ databases">
        <title>De no assembly of potato wild relative species, Solanum commersonii.</title>
        <authorList>
            <person name="Cho K."/>
        </authorList>
    </citation>
    <scope>NUCLEOTIDE SEQUENCE [LARGE SCALE GENOMIC DNA]</scope>
    <source>
        <strain evidence="1">LZ3.2</strain>
        <tissue evidence="1">Leaf</tissue>
    </source>
</reference>
<evidence type="ECO:0000313" key="2">
    <source>
        <dbReference type="Proteomes" id="UP000824120"/>
    </source>
</evidence>
<protein>
    <submittedName>
        <fullName evidence="1">Uncharacterized protein</fullName>
    </submittedName>
</protein>
<dbReference type="AlphaFoldDB" id="A0A9J5XL76"/>
<accession>A0A9J5XL76</accession>
<dbReference type="Proteomes" id="UP000824120">
    <property type="component" value="Chromosome 9"/>
</dbReference>
<name>A0A9J5XL76_SOLCO</name>
<feature type="non-terminal residue" evidence="1">
    <location>
        <position position="77"/>
    </location>
</feature>
<dbReference type="EMBL" id="JACXVP010000009">
    <property type="protein sequence ID" value="KAG5588255.1"/>
    <property type="molecule type" value="Genomic_DNA"/>
</dbReference>
<keyword evidence="2" id="KW-1185">Reference proteome</keyword>
<organism evidence="1 2">
    <name type="scientific">Solanum commersonii</name>
    <name type="common">Commerson's wild potato</name>
    <name type="synonym">Commerson's nightshade</name>
    <dbReference type="NCBI Taxonomy" id="4109"/>
    <lineage>
        <taxon>Eukaryota</taxon>
        <taxon>Viridiplantae</taxon>
        <taxon>Streptophyta</taxon>
        <taxon>Embryophyta</taxon>
        <taxon>Tracheophyta</taxon>
        <taxon>Spermatophyta</taxon>
        <taxon>Magnoliopsida</taxon>
        <taxon>eudicotyledons</taxon>
        <taxon>Gunneridae</taxon>
        <taxon>Pentapetalae</taxon>
        <taxon>asterids</taxon>
        <taxon>lamiids</taxon>
        <taxon>Solanales</taxon>
        <taxon>Solanaceae</taxon>
        <taxon>Solanoideae</taxon>
        <taxon>Solaneae</taxon>
        <taxon>Solanum</taxon>
    </lineage>
</organism>
<proteinExistence type="predicted"/>
<comment type="caution">
    <text evidence="1">The sequence shown here is derived from an EMBL/GenBank/DDBJ whole genome shotgun (WGS) entry which is preliminary data.</text>
</comment>